<feature type="domain" description="DUF4082" evidence="4">
    <location>
        <begin position="350"/>
        <end position="495"/>
    </location>
</feature>
<evidence type="ECO:0008006" key="8">
    <source>
        <dbReference type="Google" id="ProtNLM"/>
    </source>
</evidence>
<evidence type="ECO:0000313" key="6">
    <source>
        <dbReference type="EMBL" id="GAA0359946.1"/>
    </source>
</evidence>
<dbReference type="Pfam" id="PF13313">
    <property type="entry name" value="DUF4082"/>
    <property type="match status" value="1"/>
</dbReference>
<dbReference type="Gene3D" id="2.60.40.10">
    <property type="entry name" value="Immunoglobulins"/>
    <property type="match status" value="1"/>
</dbReference>
<sequence>MSNSWLSAALAAVLSLGAIVMTQESAQAQPVSIGAAAPFAVLAGSNVTNTNLTQVIGDVGTSPGAAVIGFPPGTITGTIHAGDSTAANAKADVVTAYNNLVARTPDATLPAELGNTTRTPGVYNSTTGNFQINGVLTLDAQANPDAIFVFKAATLSAAMSSTITLTGGAQANNLYWVISDSATLDTFTTFRGVLIAANAINVNVRANPIGHLFTLNNAVTITGATSQPPTLIQVPDDRPTTTTLTSNNNPARAGEPITFTATVQPTSGSLNPQGNVAFKDGDTVIGTAFFRSTAQPATFTTSTLSATQHSITAVYLGGTTFNSEQPINWAPSTSPTINQVVSTGLWSSADVPDVPSHNDPLAVTLGVKFTASASGTVMGIRFYKGSGNTGTHVGSLWSTNGTLLGNATFTGESVSGWQQVNFSTPVAVTANTTYIASYFAPSGHYSVSRPYFTNPHANGPLSAPASANSGGNGVYAYGAANAFPSNTYQATNYWVDVVFTASS</sequence>
<evidence type="ECO:0000256" key="1">
    <source>
        <dbReference type="ARBA" id="ARBA00005445"/>
    </source>
</evidence>
<feature type="domain" description="Bacterial Ig-like" evidence="5">
    <location>
        <begin position="244"/>
        <end position="324"/>
    </location>
</feature>
<feature type="chain" id="PRO_5045319427" description="DUF4082 domain-containing protein" evidence="3">
    <location>
        <begin position="29"/>
        <end position="503"/>
    </location>
</feature>
<evidence type="ECO:0000259" key="5">
    <source>
        <dbReference type="Pfam" id="PF16640"/>
    </source>
</evidence>
<keyword evidence="7" id="KW-1185">Reference proteome</keyword>
<dbReference type="InterPro" id="IPR013783">
    <property type="entry name" value="Ig-like_fold"/>
</dbReference>
<evidence type="ECO:0000256" key="2">
    <source>
        <dbReference type="ARBA" id="ARBA00022729"/>
    </source>
</evidence>
<comment type="similarity">
    <text evidence="1">Belongs to the ice-binding protein family.</text>
</comment>
<dbReference type="EMBL" id="BAAABM010000053">
    <property type="protein sequence ID" value="GAA0359946.1"/>
    <property type="molecule type" value="Genomic_DNA"/>
</dbReference>
<feature type="signal peptide" evidence="3">
    <location>
        <begin position="1"/>
        <end position="28"/>
    </location>
</feature>
<dbReference type="InterPro" id="IPR021884">
    <property type="entry name" value="Ice-bd_prot"/>
</dbReference>
<reference evidence="7" key="1">
    <citation type="journal article" date="2019" name="Int. J. Syst. Evol. Microbiol.">
        <title>The Global Catalogue of Microorganisms (GCM) 10K type strain sequencing project: providing services to taxonomists for standard genome sequencing and annotation.</title>
        <authorList>
            <consortium name="The Broad Institute Genomics Platform"/>
            <consortium name="The Broad Institute Genome Sequencing Center for Infectious Disease"/>
            <person name="Wu L."/>
            <person name="Ma J."/>
        </authorList>
    </citation>
    <scope>NUCLEOTIDE SEQUENCE [LARGE SCALE GENOMIC DNA]</scope>
    <source>
        <strain evidence="7">JCM 3146</strain>
    </source>
</reference>
<comment type="caution">
    <text evidence="6">The sequence shown here is derived from an EMBL/GenBank/DDBJ whole genome shotgun (WGS) entry which is preliminary data.</text>
</comment>
<gene>
    <name evidence="6" type="ORF">GCM10010151_57180</name>
</gene>
<organism evidence="6 7">
    <name type="scientific">Actinoallomurus spadix</name>
    <dbReference type="NCBI Taxonomy" id="79912"/>
    <lineage>
        <taxon>Bacteria</taxon>
        <taxon>Bacillati</taxon>
        <taxon>Actinomycetota</taxon>
        <taxon>Actinomycetes</taxon>
        <taxon>Streptosporangiales</taxon>
        <taxon>Thermomonosporaceae</taxon>
        <taxon>Actinoallomurus</taxon>
    </lineage>
</organism>
<keyword evidence="2 3" id="KW-0732">Signal</keyword>
<protein>
    <recommendedName>
        <fullName evidence="8">DUF4082 domain-containing protein</fullName>
    </recommendedName>
</protein>
<dbReference type="InterPro" id="IPR032109">
    <property type="entry name" value="Big_3_5"/>
</dbReference>
<accession>A0ABP3H5D9</accession>
<evidence type="ECO:0000259" key="4">
    <source>
        <dbReference type="Pfam" id="PF13313"/>
    </source>
</evidence>
<proteinExistence type="inferred from homology"/>
<dbReference type="Pfam" id="PF16640">
    <property type="entry name" value="Big_3_5"/>
    <property type="match status" value="1"/>
</dbReference>
<dbReference type="Pfam" id="PF11999">
    <property type="entry name" value="Ice_binding"/>
    <property type="match status" value="1"/>
</dbReference>
<evidence type="ECO:0000256" key="3">
    <source>
        <dbReference type="SAM" id="SignalP"/>
    </source>
</evidence>
<dbReference type="Proteomes" id="UP001501822">
    <property type="component" value="Unassembled WGS sequence"/>
</dbReference>
<name>A0ABP3H5D9_9ACTN</name>
<dbReference type="RefSeq" id="WP_252803840.1">
    <property type="nucleotide sequence ID" value="NZ_BAAABM010000053.1"/>
</dbReference>
<evidence type="ECO:0000313" key="7">
    <source>
        <dbReference type="Proteomes" id="UP001501822"/>
    </source>
</evidence>
<dbReference type="InterPro" id="IPR025141">
    <property type="entry name" value="DUF4082"/>
</dbReference>